<feature type="transmembrane region" description="Helical" evidence="14">
    <location>
        <begin position="442"/>
        <end position="463"/>
    </location>
</feature>
<gene>
    <name evidence="15" type="ORF">PV327_000688</name>
</gene>
<feature type="transmembrane region" description="Helical" evidence="14">
    <location>
        <begin position="496"/>
        <end position="517"/>
    </location>
</feature>
<reference evidence="15" key="1">
    <citation type="journal article" date="2023" name="bioRxiv">
        <title>Scaffold-level genome assemblies of two parasitoid biocontrol wasps reveal the parthenogenesis mechanism and an associated novel virus.</title>
        <authorList>
            <person name="Inwood S."/>
            <person name="Skelly J."/>
            <person name="Guhlin J."/>
            <person name="Harrop T."/>
            <person name="Goldson S."/>
            <person name="Dearden P."/>
        </authorList>
    </citation>
    <scope>NUCLEOTIDE SEQUENCE</scope>
    <source>
        <strain evidence="15">Lincoln</strain>
        <tissue evidence="15">Whole body</tissue>
    </source>
</reference>
<evidence type="ECO:0000313" key="16">
    <source>
        <dbReference type="Proteomes" id="UP001168972"/>
    </source>
</evidence>
<dbReference type="GO" id="GO:0008292">
    <property type="term" value="P:acetylcholine biosynthetic process"/>
    <property type="evidence" value="ECO:0007669"/>
    <property type="project" value="TreeGrafter"/>
</dbReference>
<evidence type="ECO:0000256" key="6">
    <source>
        <dbReference type="ARBA" id="ARBA00022979"/>
    </source>
</evidence>
<feature type="transmembrane region" description="Helical" evidence="14">
    <location>
        <begin position="212"/>
        <end position="234"/>
    </location>
</feature>
<feature type="transmembrane region" description="Helical" evidence="14">
    <location>
        <begin position="174"/>
        <end position="200"/>
    </location>
</feature>
<dbReference type="GO" id="GO:0005307">
    <property type="term" value="F:choline:sodium symporter activity"/>
    <property type="evidence" value="ECO:0007669"/>
    <property type="project" value="TreeGrafter"/>
</dbReference>
<evidence type="ECO:0000256" key="11">
    <source>
        <dbReference type="ARBA" id="ARBA00023180"/>
    </source>
</evidence>
<dbReference type="AlphaFoldDB" id="A0AA39G713"/>
<keyword evidence="6" id="KW-0530">Neurotransmitter biosynthesis</keyword>
<evidence type="ECO:0000256" key="2">
    <source>
        <dbReference type="ARBA" id="ARBA00006434"/>
    </source>
</evidence>
<comment type="caution">
    <text evidence="15">The sequence shown here is derived from an EMBL/GenBank/DDBJ whole genome shotgun (WGS) entry which is preliminary data.</text>
</comment>
<keyword evidence="7 14" id="KW-1133">Transmembrane helix</keyword>
<feature type="compositionally biased region" description="Basic and acidic residues" evidence="13">
    <location>
        <begin position="576"/>
        <end position="591"/>
    </location>
</feature>
<evidence type="ECO:0000256" key="13">
    <source>
        <dbReference type="SAM" id="MobiDB-lite"/>
    </source>
</evidence>
<keyword evidence="4 14" id="KW-0812">Transmembrane</keyword>
<dbReference type="Gene3D" id="1.20.1730.10">
    <property type="entry name" value="Sodium/glucose cotransporter"/>
    <property type="match status" value="1"/>
</dbReference>
<comment type="subcellular location">
    <subcellularLocation>
        <location evidence="1">Membrane</location>
        <topology evidence="1">Multi-pass membrane protein</topology>
    </subcellularLocation>
</comment>
<dbReference type="Pfam" id="PF00474">
    <property type="entry name" value="SSF"/>
    <property type="match status" value="1"/>
</dbReference>
<dbReference type="PROSITE" id="PS50283">
    <property type="entry name" value="NA_SOLUT_SYMP_3"/>
    <property type="match status" value="1"/>
</dbReference>
<feature type="region of interest" description="Disordered" evidence="13">
    <location>
        <begin position="565"/>
        <end position="605"/>
    </location>
</feature>
<evidence type="ECO:0000256" key="10">
    <source>
        <dbReference type="ARBA" id="ARBA00023136"/>
    </source>
</evidence>
<evidence type="ECO:0000256" key="9">
    <source>
        <dbReference type="ARBA" id="ARBA00023065"/>
    </source>
</evidence>
<evidence type="ECO:0000256" key="1">
    <source>
        <dbReference type="ARBA" id="ARBA00004141"/>
    </source>
</evidence>
<keyword evidence="8" id="KW-0915">Sodium</keyword>
<organism evidence="15 16">
    <name type="scientific">Microctonus hyperodae</name>
    <name type="common">Parasitoid wasp</name>
    <dbReference type="NCBI Taxonomy" id="165561"/>
    <lineage>
        <taxon>Eukaryota</taxon>
        <taxon>Metazoa</taxon>
        <taxon>Ecdysozoa</taxon>
        <taxon>Arthropoda</taxon>
        <taxon>Hexapoda</taxon>
        <taxon>Insecta</taxon>
        <taxon>Pterygota</taxon>
        <taxon>Neoptera</taxon>
        <taxon>Endopterygota</taxon>
        <taxon>Hymenoptera</taxon>
        <taxon>Apocrita</taxon>
        <taxon>Ichneumonoidea</taxon>
        <taxon>Braconidae</taxon>
        <taxon>Euphorinae</taxon>
        <taxon>Microctonus</taxon>
    </lineage>
</organism>
<reference evidence="15" key="2">
    <citation type="submission" date="2023-03" db="EMBL/GenBank/DDBJ databases">
        <authorList>
            <person name="Inwood S.N."/>
            <person name="Skelly J.G."/>
            <person name="Guhlin J."/>
            <person name="Harrop T.W.R."/>
            <person name="Goldson S.G."/>
            <person name="Dearden P.K."/>
        </authorList>
    </citation>
    <scope>NUCLEOTIDE SEQUENCE</scope>
    <source>
        <strain evidence="15">Lincoln</strain>
        <tissue evidence="15">Whole body</tissue>
    </source>
</reference>
<name>A0AA39G713_MICHY</name>
<dbReference type="InterPro" id="IPR001734">
    <property type="entry name" value="Na/solute_symporter"/>
</dbReference>
<keyword evidence="5" id="KW-0769">Symport</keyword>
<comment type="similarity">
    <text evidence="2">Belongs to the sodium:solute symporter (SSF) (TC 2.A.21) family.</text>
</comment>
<evidence type="ECO:0000256" key="12">
    <source>
        <dbReference type="ARBA" id="ARBA00023201"/>
    </source>
</evidence>
<keyword evidence="11" id="KW-0325">Glycoprotein</keyword>
<proteinExistence type="inferred from homology"/>
<accession>A0AA39G713</accession>
<evidence type="ECO:0000256" key="14">
    <source>
        <dbReference type="SAM" id="Phobius"/>
    </source>
</evidence>
<dbReference type="InterPro" id="IPR052244">
    <property type="entry name" value="Choline_transporter"/>
</dbReference>
<keyword evidence="16" id="KW-1185">Reference proteome</keyword>
<protein>
    <recommendedName>
        <fullName evidence="17">High-affinity choline transporter 1</fullName>
    </recommendedName>
</protein>
<sequence length="909" mass="100458">MDVIRWMLNLCNNALAKDEGEELIKECNKKLYRNGDVRSRGGWWCCFLRRRLRRERLGRGFKEKKNTKQISGRLDLSEPWTGFATWIGGVFINGTAEAMFDKGLAWCQVPIGYSLSLLFGAMLFIERMRKAEYVTMLDPFQQRYGARLGGLLFLPTLFGDLLWCAAIIKALANTIVIIAEVNGPISVCISGLFIVIYTIFGGIYMASSTDALQFACIMLGLAITTPYAMLNRAVSLEKDLGEKDWLGEVKTRDLAEWIDGILMLTFGGIPWQGYFQRIFNIKSISVAKTASVASTICCLLVTLPSALIGLVGRSTDWSLVEGFNRTTLSSIDGGLILPIIFKYLTPQWVAFVGLGTISVTVMSSGNSSILSSSYLFTRNIYRMAIRPKASDKELAWILRITILIVALMSIGIALSFQSVYYLSYLSSDLVYVVLFPQLLAVVHWPSLVDTYGCLAGYFVSIILRVAGGEKELGLPPLIHFPYFDHRTQVQKFPFRTAVMVASMLIQLTVSFFTRNIFGGSTCCPRCCDFLGIYSSGKSKEHQSGVAQSNSGAALLLIDSAIIEGSAGRDSTDSQEEDRPSCEDSRTSEDNSHYGSFGDRSEFTLRRGMSVQNTPISKINRTIPKNVTQTPGRNRIQHSHMNNLDGQILGVRNLPTTPLGQVLISNEINQNNMLRLNNPTPLCPTPIQTPGNPRYGKLTNIEKAKENDKVGDRSSLELNLNLNLNLQETPSGHIKKNVVGVKLIGMDGTTTFRRPSQGTFSPTPSVELVHILDRRQSGSSYGPTSLSPVPGVEACKIHGTAVGGSGNEQCRIKRGIVRHHSFNETGDRALTTLARQPAYPSMPLRTEDCRMTLLKKDRKPNGNITRHASVADEKILCGRELVLSPTYSMYESATTASNYLVADDEAISRF</sequence>
<evidence type="ECO:0000256" key="4">
    <source>
        <dbReference type="ARBA" id="ARBA00022692"/>
    </source>
</evidence>
<dbReference type="PANTHER" id="PTHR45897:SF4">
    <property type="entry name" value="HIGH-AFFINITY CHOLINE TRANSPORTER 1"/>
    <property type="match status" value="1"/>
</dbReference>
<dbReference type="PANTHER" id="PTHR45897">
    <property type="entry name" value="HIGH-AFFINITY CHOLINE TRANSPORTER 1"/>
    <property type="match status" value="1"/>
</dbReference>
<feature type="transmembrane region" description="Helical" evidence="14">
    <location>
        <begin position="103"/>
        <end position="125"/>
    </location>
</feature>
<evidence type="ECO:0000256" key="8">
    <source>
        <dbReference type="ARBA" id="ARBA00023053"/>
    </source>
</evidence>
<dbReference type="CDD" id="cd11474">
    <property type="entry name" value="SLC5sbd_CHT"/>
    <property type="match status" value="1"/>
</dbReference>
<evidence type="ECO:0000256" key="7">
    <source>
        <dbReference type="ARBA" id="ARBA00022989"/>
    </source>
</evidence>
<evidence type="ECO:0008006" key="17">
    <source>
        <dbReference type="Google" id="ProtNLM"/>
    </source>
</evidence>
<evidence type="ECO:0000256" key="3">
    <source>
        <dbReference type="ARBA" id="ARBA00022448"/>
    </source>
</evidence>
<evidence type="ECO:0000256" key="5">
    <source>
        <dbReference type="ARBA" id="ARBA00022847"/>
    </source>
</evidence>
<dbReference type="EMBL" id="JAQQBR010000001">
    <property type="protein sequence ID" value="KAK0182563.1"/>
    <property type="molecule type" value="Genomic_DNA"/>
</dbReference>
<feature type="transmembrane region" description="Helical" evidence="14">
    <location>
        <begin position="292"/>
        <end position="312"/>
    </location>
</feature>
<keyword evidence="12" id="KW-0739">Sodium transport</keyword>
<dbReference type="GO" id="GO:0005886">
    <property type="term" value="C:plasma membrane"/>
    <property type="evidence" value="ECO:0007669"/>
    <property type="project" value="TreeGrafter"/>
</dbReference>
<keyword evidence="9" id="KW-0406">Ion transport</keyword>
<keyword evidence="10 14" id="KW-0472">Membrane</keyword>
<keyword evidence="3" id="KW-0813">Transport</keyword>
<dbReference type="Proteomes" id="UP001168972">
    <property type="component" value="Unassembled WGS sequence"/>
</dbReference>
<dbReference type="InterPro" id="IPR038377">
    <property type="entry name" value="Na/Glc_symporter_sf"/>
</dbReference>
<feature type="transmembrane region" description="Helical" evidence="14">
    <location>
        <begin position="146"/>
        <end position="168"/>
    </location>
</feature>
<feature type="transmembrane region" description="Helical" evidence="14">
    <location>
        <begin position="396"/>
        <end position="422"/>
    </location>
</feature>
<evidence type="ECO:0000313" key="15">
    <source>
        <dbReference type="EMBL" id="KAK0182563.1"/>
    </source>
</evidence>
<feature type="transmembrane region" description="Helical" evidence="14">
    <location>
        <begin position="348"/>
        <end position="376"/>
    </location>
</feature>